<dbReference type="Pfam" id="PF16561">
    <property type="entry name" value="AMPK1_CBM"/>
    <property type="match status" value="1"/>
</dbReference>
<dbReference type="Proteomes" id="UP001633002">
    <property type="component" value="Unassembled WGS sequence"/>
</dbReference>
<reference evidence="4 5" key="1">
    <citation type="submission" date="2024-09" db="EMBL/GenBank/DDBJ databases">
        <title>Chromosome-scale assembly of Riccia sorocarpa.</title>
        <authorList>
            <person name="Paukszto L."/>
        </authorList>
    </citation>
    <scope>NUCLEOTIDE SEQUENCE [LARGE SCALE GENOMIC DNA]</scope>
    <source>
        <strain evidence="4">LP-2024</strain>
        <tissue evidence="4">Aerial parts of the thallus</tissue>
    </source>
</reference>
<evidence type="ECO:0000256" key="1">
    <source>
        <dbReference type="SAM" id="Coils"/>
    </source>
</evidence>
<dbReference type="AlphaFoldDB" id="A0ABD3GYH8"/>
<proteinExistence type="predicted"/>
<dbReference type="PANTHER" id="PTHR47434">
    <property type="entry name" value="PROTEIN PTST HOMOLOG 3, CHLOROPLASTIC"/>
    <property type="match status" value="1"/>
</dbReference>
<feature type="region of interest" description="Disordered" evidence="2">
    <location>
        <begin position="288"/>
        <end position="326"/>
    </location>
</feature>
<dbReference type="CDD" id="cd02859">
    <property type="entry name" value="E_set_AMPKbeta_like_N"/>
    <property type="match status" value="1"/>
</dbReference>
<dbReference type="InterPro" id="IPR013783">
    <property type="entry name" value="Ig-like_fold"/>
</dbReference>
<name>A0ABD3GYH8_9MARC</name>
<dbReference type="EMBL" id="JBJQOH010000006">
    <property type="protein sequence ID" value="KAL3683210.1"/>
    <property type="molecule type" value="Genomic_DNA"/>
</dbReference>
<dbReference type="InterPro" id="IPR014756">
    <property type="entry name" value="Ig_E-set"/>
</dbReference>
<feature type="region of interest" description="Disordered" evidence="2">
    <location>
        <begin position="62"/>
        <end position="88"/>
    </location>
</feature>
<keyword evidence="5" id="KW-1185">Reference proteome</keyword>
<dbReference type="InterPro" id="IPR032640">
    <property type="entry name" value="AMPK1_CBM"/>
</dbReference>
<feature type="domain" description="AMP-activated protein kinase glycogen-binding" evidence="3">
    <location>
        <begin position="476"/>
        <end position="565"/>
    </location>
</feature>
<feature type="coiled-coil region" evidence="1">
    <location>
        <begin position="417"/>
        <end position="476"/>
    </location>
</feature>
<feature type="compositionally biased region" description="Acidic residues" evidence="2">
    <location>
        <begin position="295"/>
        <end position="323"/>
    </location>
</feature>
<protein>
    <recommendedName>
        <fullName evidence="3">AMP-activated protein kinase glycogen-binding domain-containing protein</fullName>
    </recommendedName>
</protein>
<evidence type="ECO:0000313" key="4">
    <source>
        <dbReference type="EMBL" id="KAL3683210.1"/>
    </source>
</evidence>
<feature type="region of interest" description="Disordered" evidence="2">
    <location>
        <begin position="156"/>
        <end position="185"/>
    </location>
</feature>
<evidence type="ECO:0000259" key="3">
    <source>
        <dbReference type="Pfam" id="PF16561"/>
    </source>
</evidence>
<comment type="caution">
    <text evidence="4">The sequence shown here is derived from an EMBL/GenBank/DDBJ whole genome shotgun (WGS) entry which is preliminary data.</text>
</comment>
<gene>
    <name evidence="4" type="ORF">R1sor_001232</name>
</gene>
<accession>A0ABD3GYH8</accession>
<evidence type="ECO:0000256" key="2">
    <source>
        <dbReference type="SAM" id="MobiDB-lite"/>
    </source>
</evidence>
<dbReference type="Gene3D" id="2.60.40.10">
    <property type="entry name" value="Immunoglobulins"/>
    <property type="match status" value="1"/>
</dbReference>
<evidence type="ECO:0000313" key="5">
    <source>
        <dbReference type="Proteomes" id="UP001633002"/>
    </source>
</evidence>
<organism evidence="4 5">
    <name type="scientific">Riccia sorocarpa</name>
    <dbReference type="NCBI Taxonomy" id="122646"/>
    <lineage>
        <taxon>Eukaryota</taxon>
        <taxon>Viridiplantae</taxon>
        <taxon>Streptophyta</taxon>
        <taxon>Embryophyta</taxon>
        <taxon>Marchantiophyta</taxon>
        <taxon>Marchantiopsida</taxon>
        <taxon>Marchantiidae</taxon>
        <taxon>Marchantiales</taxon>
        <taxon>Ricciaceae</taxon>
        <taxon>Riccia</taxon>
    </lineage>
</organism>
<sequence length="566" mass="61950">MAAVSKEFAFSTVSVACSLGKGTVGCRNASSMLGTERVTLGGVGTRDDNKNGMRLVWVACGNPTGSSSIPPKPSSKSRPRREGPSESDLKLARDLKEFISNFDLPPTEVPTTKELKRNGRQDLANLVRRRGYKTVAGLLGLAPEAEAARTHSVSLAKSSEAPSAAGYVSDNGAAGDSSRDAQQVSNRGENKILAPACDGGSGSFSPRISLDNIGKSNGFASYTGSDFRESSAGTQALAPGLLDRDFHQLGHLGQTSPTKRNDHVQQRQLNLVKGGGQTFDLLQKIGLDTEGVNDNYEDDEQEPAGDDKEEESEDDDQDDEDDGSSFHSVAQADSHFESAEAIAAKKAATLRSRILQYFDSRKEGRVKQEEILDFGLQKEAGLVQEDNSAEVHKKEDEVESSRRLGAEKELEHIINLLRERELSLAEVTKELEEAKAQYSLARAKATAELVHATQVAAEKEARLQEAESALSSLRQVHLEWWGEAKHVELAGTFNGWQHRILMEPDPTSEFPKPDGSRGPMMWGTHLYLYPGVYEVKFIVDGNWQLDHRREVVMRHGNQNNILRVEL</sequence>
<dbReference type="SUPFAM" id="SSF81296">
    <property type="entry name" value="E set domains"/>
    <property type="match status" value="1"/>
</dbReference>
<keyword evidence="1" id="KW-0175">Coiled coil</keyword>
<dbReference type="PANTHER" id="PTHR47434:SF2">
    <property type="entry name" value="PROTEIN PTST HOMOLOG 3, CHLOROPLASTIC"/>
    <property type="match status" value="1"/>
</dbReference>